<dbReference type="PANTHER" id="PTHR42718">
    <property type="entry name" value="MAJOR FACILITATOR SUPERFAMILY MULTIDRUG TRANSPORTER MFSC"/>
    <property type="match status" value="1"/>
</dbReference>
<dbReference type="PANTHER" id="PTHR42718:SF46">
    <property type="entry name" value="BLR6921 PROTEIN"/>
    <property type="match status" value="1"/>
</dbReference>
<keyword evidence="3" id="KW-1003">Cell membrane</keyword>
<feature type="domain" description="Major facilitator superfamily (MFS) profile" evidence="9">
    <location>
        <begin position="9"/>
        <end position="465"/>
    </location>
</feature>
<evidence type="ECO:0000256" key="7">
    <source>
        <dbReference type="SAM" id="MobiDB-lite"/>
    </source>
</evidence>
<keyword evidence="4 8" id="KW-0812">Transmembrane</keyword>
<evidence type="ECO:0000259" key="9">
    <source>
        <dbReference type="PROSITE" id="PS50850"/>
    </source>
</evidence>
<dbReference type="InterPro" id="IPR004638">
    <property type="entry name" value="EmrB-like"/>
</dbReference>
<feature type="transmembrane region" description="Helical" evidence="8">
    <location>
        <begin position="7"/>
        <end position="31"/>
    </location>
</feature>
<dbReference type="Pfam" id="PF07690">
    <property type="entry name" value="MFS_1"/>
    <property type="match status" value="1"/>
</dbReference>
<feature type="transmembrane region" description="Helical" evidence="8">
    <location>
        <begin position="196"/>
        <end position="216"/>
    </location>
</feature>
<dbReference type="PROSITE" id="PS50850">
    <property type="entry name" value="MFS"/>
    <property type="match status" value="1"/>
</dbReference>
<keyword evidence="5 8" id="KW-1133">Transmembrane helix</keyword>
<dbReference type="NCBIfam" id="TIGR00711">
    <property type="entry name" value="efflux_EmrB"/>
    <property type="match status" value="1"/>
</dbReference>
<feature type="transmembrane region" description="Helical" evidence="8">
    <location>
        <begin position="393"/>
        <end position="418"/>
    </location>
</feature>
<evidence type="ECO:0000256" key="3">
    <source>
        <dbReference type="ARBA" id="ARBA00022475"/>
    </source>
</evidence>
<dbReference type="GO" id="GO:0005886">
    <property type="term" value="C:plasma membrane"/>
    <property type="evidence" value="ECO:0007669"/>
    <property type="project" value="UniProtKB-SubCell"/>
</dbReference>
<dbReference type="Gene3D" id="1.20.1250.20">
    <property type="entry name" value="MFS general substrate transporter like domains"/>
    <property type="match status" value="1"/>
</dbReference>
<name>A0A6J4RPY8_9ACTN</name>
<feature type="region of interest" description="Disordered" evidence="7">
    <location>
        <begin position="466"/>
        <end position="493"/>
    </location>
</feature>
<feature type="transmembrane region" description="Helical" evidence="8">
    <location>
        <begin position="75"/>
        <end position="94"/>
    </location>
</feature>
<dbReference type="SUPFAM" id="SSF103473">
    <property type="entry name" value="MFS general substrate transporter"/>
    <property type="match status" value="1"/>
</dbReference>
<sequence length="493" mass="50994">MTDRNRWIALYVLCVGMLMIVLDATVVNVALPSIQSDLGFSQSRLAWVVNSYLISFGGLLLLAGRLGDLVSRRGMFLAGLGVFTAASLLCGLAQSQGLLVAARFVQGAGGAMTSAVILGMIVTMFPEPREQAKAIGVFAFVASAGGAVGLLVGGVLTQAISWHWIFFVNVPIGIATAVLAMRLIDPDGGLGFGDGADVPGAVLITGSLMLGVYTIVEPAAEYGWGAGRTLALGVLSLVLLAAFVAREATARSPLVPLRIFRSRNVTGANLIQVLSVAGMFGMFFLGALYLQRILAYDALETGLAFLPVTILMGTLSVRYTDRLVMRFGARTMVLGGLALFMAGLALFTRAPVDGGYVFHVLPVMVLLGTGAGLCFPALMTLAMSGATASDAGLASGLINTTAQVGGALGLAVLATLSASRSNELIGDGESTAAALTSGYHLAFGIGAALVAVAILVAITVLEPESRAKKEPEVHQGPWELAEESDEQVDENVA</sequence>
<evidence type="ECO:0000256" key="8">
    <source>
        <dbReference type="SAM" id="Phobius"/>
    </source>
</evidence>
<evidence type="ECO:0000256" key="4">
    <source>
        <dbReference type="ARBA" id="ARBA00022692"/>
    </source>
</evidence>
<reference evidence="10" key="1">
    <citation type="submission" date="2020-02" db="EMBL/GenBank/DDBJ databases">
        <authorList>
            <person name="Meier V. D."/>
        </authorList>
    </citation>
    <scope>NUCLEOTIDE SEQUENCE</scope>
    <source>
        <strain evidence="10">AVDCRST_MAG05</strain>
    </source>
</reference>
<feature type="transmembrane region" description="Helical" evidence="8">
    <location>
        <begin position="162"/>
        <end position="184"/>
    </location>
</feature>
<organism evidence="10">
    <name type="scientific">uncultured Rubrobacteraceae bacterium</name>
    <dbReference type="NCBI Taxonomy" id="349277"/>
    <lineage>
        <taxon>Bacteria</taxon>
        <taxon>Bacillati</taxon>
        <taxon>Actinomycetota</taxon>
        <taxon>Rubrobacteria</taxon>
        <taxon>Rubrobacterales</taxon>
        <taxon>Rubrobacteraceae</taxon>
        <taxon>environmental samples</taxon>
    </lineage>
</organism>
<keyword evidence="2" id="KW-0813">Transport</keyword>
<evidence type="ECO:0000256" key="1">
    <source>
        <dbReference type="ARBA" id="ARBA00004651"/>
    </source>
</evidence>
<dbReference type="InterPro" id="IPR011701">
    <property type="entry name" value="MFS"/>
</dbReference>
<evidence type="ECO:0000256" key="2">
    <source>
        <dbReference type="ARBA" id="ARBA00022448"/>
    </source>
</evidence>
<dbReference type="InterPro" id="IPR036259">
    <property type="entry name" value="MFS_trans_sf"/>
</dbReference>
<feature type="transmembrane region" description="Helical" evidence="8">
    <location>
        <begin position="134"/>
        <end position="156"/>
    </location>
</feature>
<dbReference type="CDD" id="cd17321">
    <property type="entry name" value="MFS_MMR_MDR_like"/>
    <property type="match status" value="1"/>
</dbReference>
<proteinExistence type="predicted"/>
<accession>A0A6J4RPY8</accession>
<dbReference type="Gene3D" id="1.20.1720.10">
    <property type="entry name" value="Multidrug resistance protein D"/>
    <property type="match status" value="1"/>
</dbReference>
<feature type="transmembrane region" description="Helical" evidence="8">
    <location>
        <begin position="100"/>
        <end position="122"/>
    </location>
</feature>
<dbReference type="InterPro" id="IPR020846">
    <property type="entry name" value="MFS_dom"/>
</dbReference>
<feature type="transmembrane region" description="Helical" evidence="8">
    <location>
        <begin position="438"/>
        <end position="461"/>
    </location>
</feature>
<dbReference type="AlphaFoldDB" id="A0A6J4RPY8"/>
<comment type="subcellular location">
    <subcellularLocation>
        <location evidence="1">Cell membrane</location>
        <topology evidence="1">Multi-pass membrane protein</topology>
    </subcellularLocation>
</comment>
<evidence type="ECO:0000313" key="10">
    <source>
        <dbReference type="EMBL" id="CAA9479230.1"/>
    </source>
</evidence>
<feature type="transmembrane region" description="Helical" evidence="8">
    <location>
        <begin position="332"/>
        <end position="350"/>
    </location>
</feature>
<feature type="compositionally biased region" description="Acidic residues" evidence="7">
    <location>
        <begin position="480"/>
        <end position="493"/>
    </location>
</feature>
<dbReference type="EMBL" id="CADCVM010000130">
    <property type="protein sequence ID" value="CAA9479230.1"/>
    <property type="molecule type" value="Genomic_DNA"/>
</dbReference>
<feature type="transmembrane region" description="Helical" evidence="8">
    <location>
        <begin position="266"/>
        <end position="290"/>
    </location>
</feature>
<feature type="transmembrane region" description="Helical" evidence="8">
    <location>
        <begin position="222"/>
        <end position="245"/>
    </location>
</feature>
<feature type="transmembrane region" description="Helical" evidence="8">
    <location>
        <begin position="43"/>
        <end position="63"/>
    </location>
</feature>
<feature type="transmembrane region" description="Helical" evidence="8">
    <location>
        <begin position="356"/>
        <end position="381"/>
    </location>
</feature>
<evidence type="ECO:0000256" key="5">
    <source>
        <dbReference type="ARBA" id="ARBA00022989"/>
    </source>
</evidence>
<keyword evidence="6 8" id="KW-0472">Membrane</keyword>
<dbReference type="GO" id="GO:0022857">
    <property type="term" value="F:transmembrane transporter activity"/>
    <property type="evidence" value="ECO:0007669"/>
    <property type="project" value="InterPro"/>
</dbReference>
<gene>
    <name evidence="10" type="ORF">AVDCRST_MAG05-1166</name>
</gene>
<feature type="transmembrane region" description="Helical" evidence="8">
    <location>
        <begin position="302"/>
        <end position="320"/>
    </location>
</feature>
<protein>
    <submittedName>
        <fullName evidence="10">Uncharacterized MFS-type transporter</fullName>
    </submittedName>
</protein>
<evidence type="ECO:0000256" key="6">
    <source>
        <dbReference type="ARBA" id="ARBA00023136"/>
    </source>
</evidence>
<dbReference type="PRINTS" id="PR01036">
    <property type="entry name" value="TCRTETB"/>
</dbReference>